<evidence type="ECO:0000313" key="2">
    <source>
        <dbReference type="EMBL" id="VAZ89176.1"/>
    </source>
</evidence>
<dbReference type="Proteomes" id="UP000279331">
    <property type="component" value="Unassembled WGS sequence"/>
</dbReference>
<dbReference type="EMBL" id="UPHL01000029">
    <property type="protein sequence ID" value="VAZ82368.1"/>
    <property type="molecule type" value="Genomic_DNA"/>
</dbReference>
<protein>
    <submittedName>
        <fullName evidence="1">Uncharacterized protein</fullName>
    </submittedName>
</protein>
<dbReference type="SUPFAM" id="SSF52777">
    <property type="entry name" value="CoA-dependent acyltransferases"/>
    <property type="match status" value="1"/>
</dbReference>
<gene>
    <name evidence="1" type="ORF">LAUMK42_01175</name>
    <name evidence="2" type="ORF">LAUMK4_00965</name>
</gene>
<dbReference type="InterPro" id="IPR023213">
    <property type="entry name" value="CAT-like_dom_sf"/>
</dbReference>
<keyword evidence="3" id="KW-1185">Reference proteome</keyword>
<organism evidence="1 4">
    <name type="scientific">Mycobacterium persicum</name>
    <dbReference type="NCBI Taxonomy" id="1487726"/>
    <lineage>
        <taxon>Bacteria</taxon>
        <taxon>Bacillati</taxon>
        <taxon>Actinomycetota</taxon>
        <taxon>Actinomycetes</taxon>
        <taxon>Mycobacteriales</taxon>
        <taxon>Mycobacteriaceae</taxon>
        <taxon>Mycobacterium</taxon>
    </lineage>
</organism>
<sequence>MASESVDVSSYSYIAELPGIEDIEPLMHTSVLVADARLDQWRVRAVIEQVFAANPALGTVFEPFFDCWAARPGGGWGWAVEPPGVTVADVVARQRASFDMRTGRLFAVSLLPGTPERLVLSASQLCMDGASWQTVVDEVRLRCGWT</sequence>
<dbReference type="AlphaFoldDB" id="A0AB38UP69"/>
<evidence type="ECO:0000313" key="4">
    <source>
        <dbReference type="Proteomes" id="UP000279331"/>
    </source>
</evidence>
<dbReference type="Gene3D" id="3.30.559.10">
    <property type="entry name" value="Chloramphenicol acetyltransferase-like domain"/>
    <property type="match status" value="1"/>
</dbReference>
<dbReference type="EMBL" id="UPHM01000018">
    <property type="protein sequence ID" value="VAZ89176.1"/>
    <property type="molecule type" value="Genomic_DNA"/>
</dbReference>
<proteinExistence type="predicted"/>
<evidence type="ECO:0000313" key="1">
    <source>
        <dbReference type="EMBL" id="VAZ82368.1"/>
    </source>
</evidence>
<name>A0AB38UP69_9MYCO</name>
<dbReference type="Proteomes" id="UP000271464">
    <property type="component" value="Unassembled WGS sequence"/>
</dbReference>
<reference evidence="3 4" key="1">
    <citation type="submission" date="2018-09" db="EMBL/GenBank/DDBJ databases">
        <authorList>
            <person name="Tagini F."/>
        </authorList>
    </citation>
    <scope>NUCLEOTIDE SEQUENCE [LARGE SCALE GENOMIC DNA]</scope>
    <source>
        <strain evidence="2 3">MK4</strain>
        <strain evidence="1 4">MK42</strain>
    </source>
</reference>
<comment type="caution">
    <text evidence="1">The sequence shown here is derived from an EMBL/GenBank/DDBJ whole genome shotgun (WGS) entry which is preliminary data.</text>
</comment>
<evidence type="ECO:0000313" key="3">
    <source>
        <dbReference type="Proteomes" id="UP000271464"/>
    </source>
</evidence>
<accession>A0AB38UP69</accession>